<keyword evidence="3" id="KW-1185">Reference proteome</keyword>
<accession>W6ZSQ0</accession>
<feature type="region of interest" description="Disordered" evidence="1">
    <location>
        <begin position="1"/>
        <end position="74"/>
    </location>
</feature>
<dbReference type="EMBL" id="KI965589">
    <property type="protein sequence ID" value="EUD63947.1"/>
    <property type="molecule type" value="Genomic_DNA"/>
</dbReference>
<feature type="region of interest" description="Disordered" evidence="1">
    <location>
        <begin position="120"/>
        <end position="141"/>
    </location>
</feature>
<feature type="compositionally biased region" description="Basic and acidic residues" evidence="1">
    <location>
        <begin position="1"/>
        <end position="11"/>
    </location>
</feature>
<name>W6ZSQ0_9APIC</name>
<proteinExistence type="predicted"/>
<reference evidence="2 3" key="1">
    <citation type="submission" date="2013-02" db="EMBL/GenBank/DDBJ databases">
        <title>The Genome Sequence of Plasmodium inui San Antonio 1.</title>
        <authorList>
            <consortium name="The Broad Institute Genome Sequencing Platform"/>
            <consortium name="The Broad Institute Genome Sequencing Center for Infectious Disease"/>
            <person name="Neafsey D."/>
            <person name="Cheeseman I."/>
            <person name="Volkman S."/>
            <person name="Adams J."/>
            <person name="Walker B."/>
            <person name="Young S.K."/>
            <person name="Zeng Q."/>
            <person name="Gargeya S."/>
            <person name="Fitzgerald M."/>
            <person name="Haas B."/>
            <person name="Abouelleil A."/>
            <person name="Alvarado L."/>
            <person name="Arachchi H.M."/>
            <person name="Berlin A.M."/>
            <person name="Chapman S.B."/>
            <person name="Dewar J."/>
            <person name="Goldberg J."/>
            <person name="Griggs A."/>
            <person name="Gujja S."/>
            <person name="Hansen M."/>
            <person name="Howarth C."/>
            <person name="Imamovic A."/>
            <person name="Larimer J."/>
            <person name="McCowan C."/>
            <person name="Murphy C."/>
            <person name="Neiman D."/>
            <person name="Pearson M."/>
            <person name="Priest M."/>
            <person name="Roberts A."/>
            <person name="Saif S."/>
            <person name="Shea T."/>
            <person name="Sisk P."/>
            <person name="Sykes S."/>
            <person name="Wortman J."/>
            <person name="Nusbaum C."/>
            <person name="Birren B."/>
        </authorList>
    </citation>
    <scope>NUCLEOTIDE SEQUENCE [LARGE SCALE GENOMIC DNA]</scope>
    <source>
        <strain evidence="2 3">San Antonio 1</strain>
    </source>
</reference>
<feature type="compositionally biased region" description="Polar residues" evidence="1">
    <location>
        <begin position="57"/>
        <end position="66"/>
    </location>
</feature>
<protein>
    <submittedName>
        <fullName evidence="2">Uncharacterized protein</fullName>
    </submittedName>
</protein>
<dbReference type="VEuPathDB" id="PlasmoDB:C922_05674"/>
<dbReference type="Proteomes" id="UP000030640">
    <property type="component" value="Unassembled WGS sequence"/>
</dbReference>
<evidence type="ECO:0000256" key="1">
    <source>
        <dbReference type="SAM" id="MobiDB-lite"/>
    </source>
</evidence>
<gene>
    <name evidence="2" type="ORF">C922_05674</name>
</gene>
<dbReference type="RefSeq" id="XP_008819467.1">
    <property type="nucleotide sequence ID" value="XM_008821245.1"/>
</dbReference>
<dbReference type="AlphaFoldDB" id="W6ZSQ0"/>
<evidence type="ECO:0000313" key="2">
    <source>
        <dbReference type="EMBL" id="EUD63947.1"/>
    </source>
</evidence>
<sequence>MRALRSAESKKSTPTLRSAFPEGGGEYPNQDDLKEISLTSKAKCPGGIMERRPNAYEAQSNKTAATTRRLKQSEDERIHPLLRSIKRQQLAMEEIQKKSFPEDDTKASYLWGTSYLPTNTSINSARSPSLTTYSLNTQDQD</sequence>
<evidence type="ECO:0000313" key="3">
    <source>
        <dbReference type="Proteomes" id="UP000030640"/>
    </source>
</evidence>
<dbReference type="GeneID" id="20040948"/>
<organism evidence="2 3">
    <name type="scientific">Plasmodium inui San Antonio 1</name>
    <dbReference type="NCBI Taxonomy" id="1237626"/>
    <lineage>
        <taxon>Eukaryota</taxon>
        <taxon>Sar</taxon>
        <taxon>Alveolata</taxon>
        <taxon>Apicomplexa</taxon>
        <taxon>Aconoidasida</taxon>
        <taxon>Haemosporida</taxon>
        <taxon>Plasmodiidae</taxon>
        <taxon>Plasmodium</taxon>
        <taxon>Plasmodium (Plasmodium)</taxon>
    </lineage>
</organism>